<keyword evidence="2" id="KW-0479">Metal-binding</keyword>
<evidence type="ECO:0000256" key="1">
    <source>
        <dbReference type="ARBA" id="ARBA00009405"/>
    </source>
</evidence>
<reference evidence="5 6" key="1">
    <citation type="submission" date="2023-07" db="EMBL/GenBank/DDBJ databases">
        <title>Genomic Encyclopedia of Type Strains, Phase IV (KMG-IV): sequencing the most valuable type-strain genomes for metagenomic binning, comparative biology and taxonomic classification.</title>
        <authorList>
            <person name="Goeker M."/>
        </authorList>
    </citation>
    <scope>NUCLEOTIDE SEQUENCE [LARGE SCALE GENOMIC DNA]</scope>
    <source>
        <strain evidence="5 6">DSM 5896</strain>
    </source>
</reference>
<keyword evidence="3 5" id="KW-0456">Lyase</keyword>
<organism evidence="5 6">
    <name type="scientific">Labrys monachus</name>
    <dbReference type="NCBI Taxonomy" id="217067"/>
    <lineage>
        <taxon>Bacteria</taxon>
        <taxon>Pseudomonadati</taxon>
        <taxon>Pseudomonadota</taxon>
        <taxon>Alphaproteobacteria</taxon>
        <taxon>Hyphomicrobiales</taxon>
        <taxon>Xanthobacteraceae</taxon>
        <taxon>Labrys</taxon>
    </lineage>
</organism>
<evidence type="ECO:0000256" key="2">
    <source>
        <dbReference type="ARBA" id="ARBA00022723"/>
    </source>
</evidence>
<dbReference type="EC" id="4.1.3.4" evidence="5"/>
<keyword evidence="6" id="KW-1185">Reference proteome</keyword>
<dbReference type="SUPFAM" id="SSF51569">
    <property type="entry name" value="Aldolase"/>
    <property type="match status" value="1"/>
</dbReference>
<proteinExistence type="inferred from homology"/>
<dbReference type="GO" id="GO:0004419">
    <property type="term" value="F:hydroxymethylglutaryl-CoA lyase activity"/>
    <property type="evidence" value="ECO:0007669"/>
    <property type="project" value="UniProtKB-EC"/>
</dbReference>
<dbReference type="RefSeq" id="WP_307423383.1">
    <property type="nucleotide sequence ID" value="NZ_JAUSVK010000001.1"/>
</dbReference>
<gene>
    <name evidence="5" type="ORF">J3R73_001091</name>
</gene>
<protein>
    <submittedName>
        <fullName evidence="5">Hydroxymethylglutaryl-CoA lyase</fullName>
        <ecNumber evidence="5">4.1.3.4</ecNumber>
    </submittedName>
</protein>
<dbReference type="Pfam" id="PF00682">
    <property type="entry name" value="HMGL-like"/>
    <property type="match status" value="1"/>
</dbReference>
<dbReference type="CDD" id="cd07938">
    <property type="entry name" value="DRE_TIM_HMGL"/>
    <property type="match status" value="1"/>
</dbReference>
<sequence length="328" mass="33996">MDGPHAAFAPRLPDSGVEIVEVGPRDGFQPIGPWIPTERKIDFVQRVAAAGVRRIEITSFASEAAIPQLRDAGEVLAAALKIDGLTAQVLVPTARRGRQAVAAGATAIAYVLSVSQAHNLSNVRRTVAESIDDYSAFASGLDRGIGLRVNLATAFDCPFTGQVARDAVLGTLQALVAVRQDVEVCLCDTTGRADPARVRELFTEVATRFPDVSRWAFHGHDTYGLGCANSYAAYVAGVRVVDGAFGGLGGCPFAPGATGNTATEDLVWMFERMQVATGIDLAAFVPIASDAAGITGASAGGRVRTALDAARCLAAGAPPGLSPPVGRP</sequence>
<evidence type="ECO:0000259" key="4">
    <source>
        <dbReference type="PROSITE" id="PS50991"/>
    </source>
</evidence>
<dbReference type="PANTHER" id="PTHR42738">
    <property type="entry name" value="HYDROXYMETHYLGLUTARYL-COA LYASE"/>
    <property type="match status" value="1"/>
</dbReference>
<dbReference type="Proteomes" id="UP001237448">
    <property type="component" value="Unassembled WGS sequence"/>
</dbReference>
<feature type="domain" description="Pyruvate carboxyltransferase" evidence="4">
    <location>
        <begin position="17"/>
        <end position="285"/>
    </location>
</feature>
<dbReference type="InterPro" id="IPR013785">
    <property type="entry name" value="Aldolase_TIM"/>
</dbReference>
<evidence type="ECO:0000313" key="6">
    <source>
        <dbReference type="Proteomes" id="UP001237448"/>
    </source>
</evidence>
<accession>A0ABU0F9L0</accession>
<evidence type="ECO:0000256" key="3">
    <source>
        <dbReference type="ARBA" id="ARBA00023239"/>
    </source>
</evidence>
<dbReference type="InterPro" id="IPR000891">
    <property type="entry name" value="PYR_CT"/>
</dbReference>
<dbReference type="PANTHER" id="PTHR42738:SF7">
    <property type="entry name" value="HYDROXYMETHYLGLUTARYL-COA LYASE"/>
    <property type="match status" value="1"/>
</dbReference>
<dbReference type="PROSITE" id="PS50991">
    <property type="entry name" value="PYR_CT"/>
    <property type="match status" value="1"/>
</dbReference>
<dbReference type="Gene3D" id="3.20.20.70">
    <property type="entry name" value="Aldolase class I"/>
    <property type="match status" value="1"/>
</dbReference>
<dbReference type="InterPro" id="IPR043594">
    <property type="entry name" value="HMGL"/>
</dbReference>
<comment type="similarity">
    <text evidence="1">Belongs to the HMG-CoA lyase family.</text>
</comment>
<evidence type="ECO:0000313" key="5">
    <source>
        <dbReference type="EMBL" id="MDQ0391299.1"/>
    </source>
</evidence>
<dbReference type="EMBL" id="JAUSVK010000001">
    <property type="protein sequence ID" value="MDQ0391299.1"/>
    <property type="molecule type" value="Genomic_DNA"/>
</dbReference>
<comment type="caution">
    <text evidence="5">The sequence shown here is derived from an EMBL/GenBank/DDBJ whole genome shotgun (WGS) entry which is preliminary data.</text>
</comment>
<name>A0ABU0F9L0_9HYPH</name>